<proteinExistence type="predicted"/>
<keyword evidence="2" id="KW-1185">Reference proteome</keyword>
<dbReference type="Proteomes" id="UP000667802">
    <property type="component" value="Unassembled WGS sequence"/>
</dbReference>
<sequence length="60" mass="6883">MGLSKLIEIHMRRGWTRQEVVNSVNKLAQLDPSQLVFDSDKKGIAWLKREINQQGFPTAC</sequence>
<dbReference type="EMBL" id="JAALHA020000014">
    <property type="protein sequence ID" value="MDR9897806.1"/>
    <property type="molecule type" value="Genomic_DNA"/>
</dbReference>
<dbReference type="RefSeq" id="WP_208339074.1">
    <property type="nucleotide sequence ID" value="NZ_CAWQFN010000488.1"/>
</dbReference>
<reference evidence="2" key="1">
    <citation type="journal article" date="2021" name="Science">
        <title>Hunting the eagle killer: A cyanobacterial neurotoxin causes vacuolar myelinopathy.</title>
        <authorList>
            <person name="Breinlinger S."/>
            <person name="Phillips T.J."/>
            <person name="Haram B.N."/>
            <person name="Mares J."/>
            <person name="Martinez Yerena J.A."/>
            <person name="Hrouzek P."/>
            <person name="Sobotka R."/>
            <person name="Henderson W.M."/>
            <person name="Schmieder P."/>
            <person name="Williams S.M."/>
            <person name="Lauderdale J.D."/>
            <person name="Wilde H.D."/>
            <person name="Gerrin W."/>
            <person name="Kust A."/>
            <person name="Washington J.W."/>
            <person name="Wagner C."/>
            <person name="Geier B."/>
            <person name="Liebeke M."/>
            <person name="Enke H."/>
            <person name="Niedermeyer T.H.J."/>
            <person name="Wilde S.B."/>
        </authorList>
    </citation>
    <scope>NUCLEOTIDE SEQUENCE [LARGE SCALE GENOMIC DNA]</scope>
    <source>
        <strain evidence="2">Thurmond2011</strain>
    </source>
</reference>
<gene>
    <name evidence="1" type="ORF">G7B40_025055</name>
</gene>
<name>A0AAP5IAA0_9CYAN</name>
<dbReference type="AlphaFoldDB" id="A0AAP5IAA0"/>
<protein>
    <submittedName>
        <fullName evidence="1">Uncharacterized protein</fullName>
    </submittedName>
</protein>
<evidence type="ECO:0000313" key="2">
    <source>
        <dbReference type="Proteomes" id="UP000667802"/>
    </source>
</evidence>
<comment type="caution">
    <text evidence="1">The sequence shown here is derived from an EMBL/GenBank/DDBJ whole genome shotgun (WGS) entry which is preliminary data.</text>
</comment>
<evidence type="ECO:0000313" key="1">
    <source>
        <dbReference type="EMBL" id="MDR9897806.1"/>
    </source>
</evidence>
<accession>A0AAP5IAA0</accession>
<organism evidence="1 2">
    <name type="scientific">Aetokthonos hydrillicola Thurmond2011</name>
    <dbReference type="NCBI Taxonomy" id="2712845"/>
    <lineage>
        <taxon>Bacteria</taxon>
        <taxon>Bacillati</taxon>
        <taxon>Cyanobacteriota</taxon>
        <taxon>Cyanophyceae</taxon>
        <taxon>Nostocales</taxon>
        <taxon>Hapalosiphonaceae</taxon>
        <taxon>Aetokthonos</taxon>
    </lineage>
</organism>